<dbReference type="EMBL" id="BAAALG010000007">
    <property type="protein sequence ID" value="GAA1100986.1"/>
    <property type="molecule type" value="Genomic_DNA"/>
</dbReference>
<evidence type="ECO:0000256" key="1">
    <source>
        <dbReference type="ARBA" id="ARBA00022763"/>
    </source>
</evidence>
<dbReference type="InterPro" id="IPR001126">
    <property type="entry name" value="UmuC"/>
</dbReference>
<dbReference type="Gene3D" id="3.40.1170.60">
    <property type="match status" value="1"/>
</dbReference>
<keyword evidence="4" id="KW-1185">Reference proteome</keyword>
<evidence type="ECO:0000259" key="2">
    <source>
        <dbReference type="PROSITE" id="PS50173"/>
    </source>
</evidence>
<dbReference type="SUPFAM" id="SSF56672">
    <property type="entry name" value="DNA/RNA polymerases"/>
    <property type="match status" value="1"/>
</dbReference>
<dbReference type="PROSITE" id="PS50173">
    <property type="entry name" value="UMUC"/>
    <property type="match status" value="1"/>
</dbReference>
<dbReference type="PANTHER" id="PTHR35369">
    <property type="entry name" value="BLR3025 PROTEIN-RELATED"/>
    <property type="match status" value="1"/>
</dbReference>
<dbReference type="Proteomes" id="UP001501581">
    <property type="component" value="Unassembled WGS sequence"/>
</dbReference>
<evidence type="ECO:0000313" key="3">
    <source>
        <dbReference type="EMBL" id="GAA1100986.1"/>
    </source>
</evidence>
<dbReference type="Gene3D" id="1.10.150.20">
    <property type="entry name" value="5' to 3' exonuclease, C-terminal subdomain"/>
    <property type="match status" value="1"/>
</dbReference>
<feature type="domain" description="UmuC" evidence="2">
    <location>
        <begin position="23"/>
        <end position="93"/>
    </location>
</feature>
<sequence length="509" mass="55188">MLVAWVPDWPVISGIAEAQLPPHEPAAVISANKVIACNEAARADGVRRGMRRRDAQARCPALHLLSGNTEREARDFEPVLACVEELSPGVAPLRPGLIALHSPARFYGGEAEAAAVIAEKLVGSGIWDCRFGVADNLFTAEQAARRAPQQDCLIVPEGGAPAFLHDFDIRTLDNPELTDLLWRMGVRTLGGLAALPAGDVLARFGADGARLHRLAAGRDDARLAVRQPPPDLICQADFEPPLESTEAVAFSVRRLTERFVDQVGSRNLVCTRVVIEAESNGEVVSSRLWAHARWFRADDLVDRVHWQLGARAGESSLPGPVSAVRLIPEALEPDVIHADGLWGNADTSQVERGVAKVQALLGYEAVLTPVLQGGRSPAARQAGVPWGERADHLRPRDLPWPGSIPPPAPARVFAEPWPAVVLGADGHPTQVTERGVVTSEPALFHPRVEVNHTPHLAEVAAWAGPWPVEETWWEAGRTRLSRFQVVGMDGRAWLMACVGDQWFTEASYD</sequence>
<gene>
    <name evidence="3" type="ORF">GCM10009668_18890</name>
</gene>
<dbReference type="Pfam" id="PF00817">
    <property type="entry name" value="IMS"/>
    <property type="match status" value="1"/>
</dbReference>
<dbReference type="PANTHER" id="PTHR35369:SF2">
    <property type="entry name" value="BLR3025 PROTEIN"/>
    <property type="match status" value="1"/>
</dbReference>
<dbReference type="InterPro" id="IPR050356">
    <property type="entry name" value="SulA_CellDiv_inhibitor"/>
</dbReference>
<keyword evidence="1" id="KW-0227">DNA damage</keyword>
<dbReference type="CDD" id="cd03468">
    <property type="entry name" value="PolY_like"/>
    <property type="match status" value="1"/>
</dbReference>
<dbReference type="InterPro" id="IPR043502">
    <property type="entry name" value="DNA/RNA_pol_sf"/>
</dbReference>
<name>A0ABN1TT03_9ACTN</name>
<accession>A0ABN1TT03</accession>
<organism evidence="3 4">
    <name type="scientific">Nocardioides dubius</name>
    <dbReference type="NCBI Taxonomy" id="317019"/>
    <lineage>
        <taxon>Bacteria</taxon>
        <taxon>Bacillati</taxon>
        <taxon>Actinomycetota</taxon>
        <taxon>Actinomycetes</taxon>
        <taxon>Propionibacteriales</taxon>
        <taxon>Nocardioidaceae</taxon>
        <taxon>Nocardioides</taxon>
    </lineage>
</organism>
<comment type="caution">
    <text evidence="3">The sequence shown here is derived from an EMBL/GenBank/DDBJ whole genome shotgun (WGS) entry which is preliminary data.</text>
</comment>
<protein>
    <submittedName>
        <fullName evidence="3">DNA polymerase Y family protein</fullName>
    </submittedName>
</protein>
<reference evidence="3 4" key="1">
    <citation type="journal article" date="2019" name="Int. J. Syst. Evol. Microbiol.">
        <title>The Global Catalogue of Microorganisms (GCM) 10K type strain sequencing project: providing services to taxonomists for standard genome sequencing and annotation.</title>
        <authorList>
            <consortium name="The Broad Institute Genomics Platform"/>
            <consortium name="The Broad Institute Genome Sequencing Center for Infectious Disease"/>
            <person name="Wu L."/>
            <person name="Ma J."/>
        </authorList>
    </citation>
    <scope>NUCLEOTIDE SEQUENCE [LARGE SCALE GENOMIC DNA]</scope>
    <source>
        <strain evidence="3 4">JCM 13008</strain>
    </source>
</reference>
<proteinExistence type="predicted"/>
<evidence type="ECO:0000313" key="4">
    <source>
        <dbReference type="Proteomes" id="UP001501581"/>
    </source>
</evidence>